<sequence>MKGKIRVFARCRPFAGYERERGCQQCVAFLDETTLEVRGSRGPKQFIFDAAFPASVGQEEVFEDMKNLVRSAMDGFNVCVFAYGQTGSGKTFTMSGTPEMPGLTPRTIAEIFLLKEGLAGVADVTISCYFVELYLDNLRDLFYAVDNPRDTKPPKLDIKVDEKKMVYVKGVVTKPAASAEELSALFDAGNRMRKVGGTKMNAESSRSHSIFSVLLEVANRTTQKTSLGKLSLVDLAGSERADKTGAAAERLKEAQSINKSLSALGDVISALSTEEKFIPYRNNKLTQLMQDSLGGNAKTLMFVNISPADYNADETLTSLAYAARVKLITNNASKTQDSAEVARLKAIIKRMQAGEKVDLDSGGGGSDDGPGGETQPPASDNPPAADDGAAGG</sequence>
<feature type="compositionally biased region" description="Low complexity" evidence="5">
    <location>
        <begin position="376"/>
        <end position="392"/>
    </location>
</feature>
<dbReference type="GO" id="GO:0008017">
    <property type="term" value="F:microtubule binding"/>
    <property type="evidence" value="ECO:0007669"/>
    <property type="project" value="InterPro"/>
</dbReference>
<keyword evidence="1 3" id="KW-0547">Nucleotide-binding</keyword>
<gene>
    <name evidence="7" type="ORF">JKP88DRAFT_339395</name>
</gene>
<evidence type="ECO:0000256" key="4">
    <source>
        <dbReference type="RuleBase" id="RU000394"/>
    </source>
</evidence>
<dbReference type="PANTHER" id="PTHR47972">
    <property type="entry name" value="KINESIN-LIKE PROTEIN KLP-3"/>
    <property type="match status" value="1"/>
</dbReference>
<feature type="compositionally biased region" description="Gly residues" evidence="5">
    <location>
        <begin position="361"/>
        <end position="372"/>
    </location>
</feature>
<evidence type="ECO:0000313" key="7">
    <source>
        <dbReference type="EMBL" id="KAG5175178.1"/>
    </source>
</evidence>
<proteinExistence type="inferred from homology"/>
<protein>
    <recommendedName>
        <fullName evidence="4">Kinesin-like protein</fullName>
    </recommendedName>
</protein>
<dbReference type="EMBL" id="JAFCMP010000553">
    <property type="protein sequence ID" value="KAG5175178.1"/>
    <property type="molecule type" value="Genomic_DNA"/>
</dbReference>
<evidence type="ECO:0000259" key="6">
    <source>
        <dbReference type="PROSITE" id="PS50067"/>
    </source>
</evidence>
<dbReference type="GO" id="GO:0005524">
    <property type="term" value="F:ATP binding"/>
    <property type="evidence" value="ECO:0007669"/>
    <property type="project" value="UniProtKB-UniRule"/>
</dbReference>
<feature type="domain" description="Kinesin motor" evidence="6">
    <location>
        <begin position="4"/>
        <end position="328"/>
    </location>
</feature>
<dbReference type="InterPro" id="IPR036961">
    <property type="entry name" value="Kinesin_motor_dom_sf"/>
</dbReference>
<dbReference type="PRINTS" id="PR00380">
    <property type="entry name" value="KINESINHEAVY"/>
</dbReference>
<comment type="caution">
    <text evidence="7">The sequence shown here is derived from an EMBL/GenBank/DDBJ whole genome shotgun (WGS) entry which is preliminary data.</text>
</comment>
<keyword evidence="3 4" id="KW-0505">Motor protein</keyword>
<dbReference type="AlphaFoldDB" id="A0A836C7Z6"/>
<feature type="region of interest" description="Disordered" evidence="5">
    <location>
        <begin position="355"/>
        <end position="392"/>
    </location>
</feature>
<keyword evidence="8" id="KW-1185">Reference proteome</keyword>
<dbReference type="Proteomes" id="UP000664859">
    <property type="component" value="Unassembled WGS sequence"/>
</dbReference>
<dbReference type="PANTHER" id="PTHR47972:SF16">
    <property type="entry name" value="KINESIN-LIKE PROTEIN"/>
    <property type="match status" value="1"/>
</dbReference>
<evidence type="ECO:0000256" key="3">
    <source>
        <dbReference type="PROSITE-ProRule" id="PRU00283"/>
    </source>
</evidence>
<dbReference type="GO" id="GO:0003777">
    <property type="term" value="F:microtubule motor activity"/>
    <property type="evidence" value="ECO:0007669"/>
    <property type="project" value="InterPro"/>
</dbReference>
<dbReference type="PROSITE" id="PS00411">
    <property type="entry name" value="KINESIN_MOTOR_1"/>
    <property type="match status" value="1"/>
</dbReference>
<feature type="binding site" evidence="3">
    <location>
        <begin position="84"/>
        <end position="91"/>
    </location>
    <ligand>
        <name>ATP</name>
        <dbReference type="ChEBI" id="CHEBI:30616"/>
    </ligand>
</feature>
<keyword evidence="7" id="KW-0378">Hydrolase</keyword>
<dbReference type="SUPFAM" id="SSF52540">
    <property type="entry name" value="P-loop containing nucleoside triphosphate hydrolases"/>
    <property type="match status" value="1"/>
</dbReference>
<organism evidence="7 8">
    <name type="scientific">Tribonema minus</name>
    <dbReference type="NCBI Taxonomy" id="303371"/>
    <lineage>
        <taxon>Eukaryota</taxon>
        <taxon>Sar</taxon>
        <taxon>Stramenopiles</taxon>
        <taxon>Ochrophyta</taxon>
        <taxon>PX clade</taxon>
        <taxon>Xanthophyceae</taxon>
        <taxon>Tribonematales</taxon>
        <taxon>Tribonemataceae</taxon>
        <taxon>Tribonema</taxon>
    </lineage>
</organism>
<dbReference type="InterPro" id="IPR019821">
    <property type="entry name" value="Kinesin_motor_CS"/>
</dbReference>
<dbReference type="SMART" id="SM00129">
    <property type="entry name" value="KISc"/>
    <property type="match status" value="1"/>
</dbReference>
<dbReference type="GO" id="GO:0016787">
    <property type="term" value="F:hydrolase activity"/>
    <property type="evidence" value="ECO:0007669"/>
    <property type="project" value="UniProtKB-KW"/>
</dbReference>
<evidence type="ECO:0000256" key="2">
    <source>
        <dbReference type="ARBA" id="ARBA00022840"/>
    </source>
</evidence>
<reference evidence="7" key="1">
    <citation type="submission" date="2021-02" db="EMBL/GenBank/DDBJ databases">
        <title>First Annotated Genome of the Yellow-green Alga Tribonema minus.</title>
        <authorList>
            <person name="Mahan K.M."/>
        </authorList>
    </citation>
    <scope>NUCLEOTIDE SEQUENCE</scope>
    <source>
        <strain evidence="7">UTEX B ZZ1240</strain>
    </source>
</reference>
<dbReference type="OrthoDB" id="3176171at2759"/>
<dbReference type="InterPro" id="IPR027640">
    <property type="entry name" value="Kinesin-like_fam"/>
</dbReference>
<comment type="similarity">
    <text evidence="3 4">Belongs to the TRAFAC class myosin-kinesin ATPase superfamily. Kinesin family.</text>
</comment>
<evidence type="ECO:0000313" key="8">
    <source>
        <dbReference type="Proteomes" id="UP000664859"/>
    </source>
</evidence>
<evidence type="ECO:0000256" key="1">
    <source>
        <dbReference type="ARBA" id="ARBA00022741"/>
    </source>
</evidence>
<dbReference type="InterPro" id="IPR027417">
    <property type="entry name" value="P-loop_NTPase"/>
</dbReference>
<dbReference type="GO" id="GO:0005874">
    <property type="term" value="C:microtubule"/>
    <property type="evidence" value="ECO:0007669"/>
    <property type="project" value="UniProtKB-KW"/>
</dbReference>
<dbReference type="Gene3D" id="3.40.850.10">
    <property type="entry name" value="Kinesin motor domain"/>
    <property type="match status" value="1"/>
</dbReference>
<name>A0A836C7Z6_9STRA</name>
<dbReference type="PROSITE" id="PS50067">
    <property type="entry name" value="KINESIN_MOTOR_2"/>
    <property type="match status" value="1"/>
</dbReference>
<dbReference type="GO" id="GO:0007018">
    <property type="term" value="P:microtubule-based movement"/>
    <property type="evidence" value="ECO:0007669"/>
    <property type="project" value="InterPro"/>
</dbReference>
<keyword evidence="4" id="KW-0493">Microtubule</keyword>
<evidence type="ECO:0000256" key="5">
    <source>
        <dbReference type="SAM" id="MobiDB-lite"/>
    </source>
</evidence>
<accession>A0A836C7Z6</accession>
<keyword evidence="2 3" id="KW-0067">ATP-binding</keyword>
<dbReference type="InterPro" id="IPR001752">
    <property type="entry name" value="Kinesin_motor_dom"/>
</dbReference>
<dbReference type="Pfam" id="PF00225">
    <property type="entry name" value="Kinesin"/>
    <property type="match status" value="1"/>
</dbReference>